<dbReference type="Gene3D" id="1.10.1660.10">
    <property type="match status" value="1"/>
</dbReference>
<dbReference type="Proteomes" id="UP000005104">
    <property type="component" value="Chromosome"/>
</dbReference>
<name>H5XYV2_9FIRM</name>
<organism evidence="2 3">
    <name type="scientific">Desulfosporosinus youngiae DSM 17734</name>
    <dbReference type="NCBI Taxonomy" id="768710"/>
    <lineage>
        <taxon>Bacteria</taxon>
        <taxon>Bacillati</taxon>
        <taxon>Bacillota</taxon>
        <taxon>Clostridia</taxon>
        <taxon>Eubacteriales</taxon>
        <taxon>Desulfitobacteriaceae</taxon>
        <taxon>Desulfosporosinus</taxon>
    </lineage>
</organism>
<dbReference type="GO" id="GO:0003677">
    <property type="term" value="F:DNA binding"/>
    <property type="evidence" value="ECO:0007669"/>
    <property type="project" value="UniProtKB-KW"/>
</dbReference>
<keyword evidence="2" id="KW-0238">DNA-binding</keyword>
<dbReference type="InterPro" id="IPR041657">
    <property type="entry name" value="HTH_17"/>
</dbReference>
<evidence type="ECO:0000313" key="3">
    <source>
        <dbReference type="Proteomes" id="UP000005104"/>
    </source>
</evidence>
<dbReference type="AlphaFoldDB" id="H5XYV2"/>
<dbReference type="HOGENOM" id="CLU_1501220_0_0_9"/>
<gene>
    <name evidence="2" type="ORF">DesyoDRAFT_4706</name>
</gene>
<dbReference type="EMBL" id="CM001441">
    <property type="protein sequence ID" value="EHQ91658.1"/>
    <property type="molecule type" value="Genomic_DNA"/>
</dbReference>
<dbReference type="OrthoDB" id="2426620at2"/>
<evidence type="ECO:0000259" key="1">
    <source>
        <dbReference type="Pfam" id="PF12728"/>
    </source>
</evidence>
<dbReference type="RefSeq" id="WP_007786683.1">
    <property type="nucleotide sequence ID" value="NZ_CM001441.1"/>
</dbReference>
<dbReference type="CDD" id="cd04762">
    <property type="entry name" value="HTH_MerR-trunc"/>
    <property type="match status" value="1"/>
</dbReference>
<dbReference type="InterPro" id="IPR010093">
    <property type="entry name" value="SinI_DNA-bd"/>
</dbReference>
<dbReference type="SUPFAM" id="SSF46955">
    <property type="entry name" value="Putative DNA-binding domain"/>
    <property type="match status" value="1"/>
</dbReference>
<proteinExistence type="predicted"/>
<dbReference type="NCBIfam" id="TIGR01764">
    <property type="entry name" value="excise"/>
    <property type="match status" value="1"/>
</dbReference>
<feature type="domain" description="Helix-turn-helix" evidence="1">
    <location>
        <begin position="101"/>
        <end position="144"/>
    </location>
</feature>
<protein>
    <submittedName>
        <fullName evidence="2">DNA-binding protein, excisionase family</fullName>
    </submittedName>
</protein>
<dbReference type="InterPro" id="IPR009061">
    <property type="entry name" value="DNA-bd_dom_put_sf"/>
</dbReference>
<dbReference type="STRING" id="768710.DesyoDRAFT_4706"/>
<dbReference type="Pfam" id="PF12728">
    <property type="entry name" value="HTH_17"/>
    <property type="match status" value="1"/>
</dbReference>
<accession>H5XYV2</accession>
<dbReference type="eggNOG" id="ENOG5032PTT">
    <property type="taxonomic scope" value="Bacteria"/>
</dbReference>
<evidence type="ECO:0000313" key="2">
    <source>
        <dbReference type="EMBL" id="EHQ91658.1"/>
    </source>
</evidence>
<keyword evidence="3" id="KW-1185">Reference proteome</keyword>
<sequence length="179" mass="19794">MLAGFRVSQDQSRGNRTRGRRRIAALQVNGVARVSNEAKAKLVKQMNQSFTTGNSEAFKQSLESAITILSREARVSDAQIIGLRRAISALKLDQNKDDLKMLSTGDVAKKLGVSNQAVINWIETGKMKAYRSPGGHYRIPADQFRTTDEQDATSEAIFETLWAKRVGMPPIDEDDLGDL</sequence>
<reference evidence="2 3" key="1">
    <citation type="submission" date="2011-11" db="EMBL/GenBank/DDBJ databases">
        <title>The Noncontiguous Finished genome of Desulfosporosinus youngiae DSM 17734.</title>
        <authorList>
            <consortium name="US DOE Joint Genome Institute (JGI-PGF)"/>
            <person name="Lucas S."/>
            <person name="Han J."/>
            <person name="Lapidus A."/>
            <person name="Cheng J.-F."/>
            <person name="Goodwin L."/>
            <person name="Pitluck S."/>
            <person name="Peters L."/>
            <person name="Ovchinnikova G."/>
            <person name="Lu M."/>
            <person name="Land M.L."/>
            <person name="Hauser L."/>
            <person name="Pester M."/>
            <person name="Spring S."/>
            <person name="Ollivier B."/>
            <person name="Rattei T."/>
            <person name="Klenk H.-P."/>
            <person name="Wagner M."/>
            <person name="Loy A."/>
            <person name="Woyke T.J."/>
        </authorList>
    </citation>
    <scope>NUCLEOTIDE SEQUENCE [LARGE SCALE GENOMIC DNA]</scope>
    <source>
        <strain evidence="2 3">DSM 17734</strain>
    </source>
</reference>